<dbReference type="InterPro" id="IPR039040">
    <property type="entry name" value="NAB_fam"/>
</dbReference>
<dbReference type="Proteomes" id="UP001164746">
    <property type="component" value="Chromosome 5"/>
</dbReference>
<gene>
    <name evidence="10" type="ORF">MAR_020730</name>
</gene>
<dbReference type="PANTHER" id="PTHR12623:SF10">
    <property type="entry name" value="NGFI-A-BINDING PROTEIN HOMOLOG"/>
    <property type="match status" value="1"/>
</dbReference>
<dbReference type="Pfam" id="PF04904">
    <property type="entry name" value="SAM_NCD1"/>
    <property type="match status" value="1"/>
</dbReference>
<dbReference type="InterPro" id="IPR006989">
    <property type="entry name" value="NAB_co-repressor_dom"/>
</dbReference>
<evidence type="ECO:0000256" key="7">
    <source>
        <dbReference type="SAM" id="MobiDB-lite"/>
    </source>
</evidence>
<name>A0ABY7E8X0_MYAAR</name>
<keyword evidence="3" id="KW-0678">Repressor</keyword>
<dbReference type="PANTHER" id="PTHR12623">
    <property type="entry name" value="NGFI-A BINDING PROTEIN"/>
    <property type="match status" value="1"/>
</dbReference>
<proteinExistence type="inferred from homology"/>
<evidence type="ECO:0000259" key="8">
    <source>
        <dbReference type="Pfam" id="PF04904"/>
    </source>
</evidence>
<feature type="domain" description="NAB co-repressor" evidence="9">
    <location>
        <begin position="133"/>
        <end position="248"/>
    </location>
</feature>
<keyword evidence="6" id="KW-0539">Nucleus</keyword>
<dbReference type="InterPro" id="IPR006988">
    <property type="entry name" value="Nab_N"/>
</dbReference>
<comment type="similarity">
    <text evidence="2">Belongs to the NAB family.</text>
</comment>
<feature type="compositionally biased region" description="Low complexity" evidence="7">
    <location>
        <begin position="81"/>
        <end position="90"/>
    </location>
</feature>
<keyword evidence="4" id="KW-0805">Transcription regulation</keyword>
<dbReference type="Gene3D" id="1.20.120.2010">
    <property type="entry name" value="NAB conserved domain 2"/>
    <property type="match status" value="1"/>
</dbReference>
<evidence type="ECO:0000256" key="5">
    <source>
        <dbReference type="ARBA" id="ARBA00023163"/>
    </source>
</evidence>
<evidence type="ECO:0000256" key="6">
    <source>
        <dbReference type="ARBA" id="ARBA00023242"/>
    </source>
</evidence>
<dbReference type="EMBL" id="CP111016">
    <property type="protein sequence ID" value="WAR05361.1"/>
    <property type="molecule type" value="Genomic_DNA"/>
</dbReference>
<evidence type="ECO:0000313" key="11">
    <source>
        <dbReference type="Proteomes" id="UP001164746"/>
    </source>
</evidence>
<dbReference type="Pfam" id="PF04905">
    <property type="entry name" value="NCD2"/>
    <property type="match status" value="1"/>
</dbReference>
<evidence type="ECO:0000256" key="3">
    <source>
        <dbReference type="ARBA" id="ARBA00022491"/>
    </source>
</evidence>
<feature type="compositionally biased region" description="Polar residues" evidence="7">
    <location>
        <begin position="91"/>
        <end position="101"/>
    </location>
</feature>
<comment type="subcellular location">
    <subcellularLocation>
        <location evidence="1">Nucleus</location>
    </subcellularLocation>
</comment>
<keyword evidence="11" id="KW-1185">Reference proteome</keyword>
<dbReference type="InterPro" id="IPR038398">
    <property type="entry name" value="NCD2_sf"/>
</dbReference>
<feature type="region of interest" description="Disordered" evidence="7">
    <location>
        <begin position="347"/>
        <end position="400"/>
    </location>
</feature>
<organism evidence="10 11">
    <name type="scientific">Mya arenaria</name>
    <name type="common">Soft-shell clam</name>
    <dbReference type="NCBI Taxonomy" id="6604"/>
    <lineage>
        <taxon>Eukaryota</taxon>
        <taxon>Metazoa</taxon>
        <taxon>Spiralia</taxon>
        <taxon>Lophotrochozoa</taxon>
        <taxon>Mollusca</taxon>
        <taxon>Bivalvia</taxon>
        <taxon>Autobranchia</taxon>
        <taxon>Heteroconchia</taxon>
        <taxon>Euheterodonta</taxon>
        <taxon>Imparidentia</taxon>
        <taxon>Neoheterodontei</taxon>
        <taxon>Myida</taxon>
        <taxon>Myoidea</taxon>
        <taxon>Myidae</taxon>
        <taxon>Mya</taxon>
    </lineage>
</organism>
<evidence type="ECO:0000313" key="10">
    <source>
        <dbReference type="EMBL" id="WAR05361.1"/>
    </source>
</evidence>
<evidence type="ECO:0000256" key="4">
    <source>
        <dbReference type="ARBA" id="ARBA00023015"/>
    </source>
</evidence>
<accession>A0ABY7E8X0</accession>
<feature type="domain" description="Nab N-terminal" evidence="8">
    <location>
        <begin position="13"/>
        <end position="65"/>
    </location>
</feature>
<feature type="region of interest" description="Disordered" evidence="7">
    <location>
        <begin position="81"/>
        <end position="101"/>
    </location>
</feature>
<protein>
    <submittedName>
        <fullName evidence="10">NAB1-like protein</fullName>
    </submittedName>
</protein>
<evidence type="ECO:0000256" key="2">
    <source>
        <dbReference type="ARBA" id="ARBA00008864"/>
    </source>
</evidence>
<reference evidence="10" key="1">
    <citation type="submission" date="2022-11" db="EMBL/GenBank/DDBJ databases">
        <title>Centuries of genome instability and evolution in soft-shell clam transmissible cancer (bioRxiv).</title>
        <authorList>
            <person name="Hart S.F.M."/>
            <person name="Yonemitsu M.A."/>
            <person name="Giersch R.M."/>
            <person name="Beal B.F."/>
            <person name="Arriagada G."/>
            <person name="Davis B.W."/>
            <person name="Ostrander E.A."/>
            <person name="Goff S.P."/>
            <person name="Metzger M.J."/>
        </authorList>
    </citation>
    <scope>NUCLEOTIDE SEQUENCE</scope>
    <source>
        <strain evidence="10">MELC-2E11</strain>
        <tissue evidence="10">Siphon/mantle</tissue>
    </source>
</reference>
<keyword evidence="5" id="KW-0804">Transcription</keyword>
<sequence>MQELYDMNDVVEIQAGGDDVQQLCEAGEEEFLEIMALVGMASKPLHVRRLQKALQEWVANPAAFEGENAVRDLPTHVSSLTAEASTSSASPWNTPQKSVSPVSMMPAQRSHELPPEILQGQMKRELSPGSACLNEEQVVALATSAAQLAKTLPAFEPKHLSLKKEINKQINVPVEFTEERLEIMRKYGAIYRRFDTDRVYCKPMSMHEVCVNEASAQLCLHMPNLLSRREDLFPLARQVERLAAISKSLAKISQQQEKIVSELESAREGDDNEKVDLLQGQLESVTNAHLQLLTEQSELLRKQSLAFLSAFKPTPASMKNSLFDEGLRIAQQYGLGDFAQELKTLQGGAESDSEDQSENKTSQAPSDSSDSENSRPSVNDKSESNQLNNDDTETVATVKE</sequence>
<evidence type="ECO:0000259" key="9">
    <source>
        <dbReference type="Pfam" id="PF04905"/>
    </source>
</evidence>
<evidence type="ECO:0000256" key="1">
    <source>
        <dbReference type="ARBA" id="ARBA00004123"/>
    </source>
</evidence>